<organism evidence="7 8">
    <name type="scientific">Piscinibacter gummiphilus</name>
    <dbReference type="NCBI Taxonomy" id="946333"/>
    <lineage>
        <taxon>Bacteria</taxon>
        <taxon>Pseudomonadati</taxon>
        <taxon>Pseudomonadota</taxon>
        <taxon>Betaproteobacteria</taxon>
        <taxon>Burkholderiales</taxon>
        <taxon>Sphaerotilaceae</taxon>
        <taxon>Piscinibacter</taxon>
    </lineage>
</organism>
<dbReference type="InterPro" id="IPR020094">
    <property type="entry name" value="TruA/RsuA/RluB/E/F_N"/>
</dbReference>
<dbReference type="GO" id="GO:0160147">
    <property type="term" value="F:tRNA pseudouridine(38-40) synthase activity"/>
    <property type="evidence" value="ECO:0007669"/>
    <property type="project" value="UniProtKB-EC"/>
</dbReference>
<sequence length="262" mass="28798">MRLALGVAYRGQAYAGWQSQPGGNTVQDHLESALSQFAAVSIRTLCAGRTDAGVHGLNQVVHLDAPVDREQFSWVRGTNRYLPPDIAVQWCRAVGDDFHARNSARGRRYAYVLLESPVRPAIEQGAAGWVFRPLQAESMREAAQVLIGEHDFSSFRSAECQAASPVKELRSIDITRRGAYWRFDFDGSAFLHHMVRNIMGCLIAVGSGQRPADWMSDVLAARSRDAAAPTFAAAGLYFVGPYYDATLDLPAHTPAIDWLPHA</sequence>
<keyword evidence="8" id="KW-1185">Reference proteome</keyword>
<reference evidence="7 8" key="1">
    <citation type="submission" date="2023-10" db="EMBL/GenBank/DDBJ databases">
        <title>Bacteria for the degradation of biodegradable plastic PBAT(Polybutylene adipate terephthalate).</title>
        <authorList>
            <person name="Weon H.-Y."/>
            <person name="Yeon J."/>
        </authorList>
    </citation>
    <scope>NUCLEOTIDE SEQUENCE [LARGE SCALE GENOMIC DNA]</scope>
    <source>
        <strain evidence="7 8">SBD 7-3</strain>
    </source>
</reference>
<evidence type="ECO:0000256" key="4">
    <source>
        <dbReference type="HAMAP-Rule" id="MF_00171"/>
    </source>
</evidence>
<feature type="domain" description="Pseudouridine synthase I TruA alpha/beta" evidence="6">
    <location>
        <begin position="8"/>
        <end position="101"/>
    </location>
</feature>
<evidence type="ECO:0000256" key="3">
    <source>
        <dbReference type="ARBA" id="ARBA00023235"/>
    </source>
</evidence>
<keyword evidence="3 4" id="KW-0413">Isomerase</keyword>
<feature type="domain" description="Pseudouridine synthase I TruA alpha/beta" evidence="6">
    <location>
        <begin position="142"/>
        <end position="244"/>
    </location>
</feature>
<evidence type="ECO:0000313" key="7">
    <source>
        <dbReference type="EMBL" id="WOB10178.1"/>
    </source>
</evidence>
<evidence type="ECO:0000259" key="6">
    <source>
        <dbReference type="Pfam" id="PF01416"/>
    </source>
</evidence>
<proteinExistence type="inferred from homology"/>
<comment type="subunit">
    <text evidence="4">Homodimer.</text>
</comment>
<dbReference type="CDD" id="cd02570">
    <property type="entry name" value="PseudoU_synth_EcTruA"/>
    <property type="match status" value="1"/>
</dbReference>
<dbReference type="EC" id="5.4.99.12" evidence="4"/>
<gene>
    <name evidence="4 7" type="primary">truA</name>
    <name evidence="7" type="ORF">RXV79_08940</name>
</gene>
<dbReference type="InterPro" id="IPR001406">
    <property type="entry name" value="PsdUridine_synth_TruA"/>
</dbReference>
<comment type="caution">
    <text evidence="4">Lacks conserved residue(s) required for the propagation of feature annotation.</text>
</comment>
<name>A0ABZ0CZ52_9BURK</name>
<comment type="similarity">
    <text evidence="1 4 5">Belongs to the tRNA pseudouridine synthase TruA family.</text>
</comment>
<dbReference type="PANTHER" id="PTHR11142:SF0">
    <property type="entry name" value="TRNA PSEUDOURIDINE SYNTHASE-LIKE 1"/>
    <property type="match status" value="1"/>
</dbReference>
<dbReference type="PIRSF" id="PIRSF001430">
    <property type="entry name" value="tRNA_psdUrid_synth"/>
    <property type="match status" value="1"/>
</dbReference>
<dbReference type="InterPro" id="IPR020097">
    <property type="entry name" value="PsdUridine_synth_TruA_a/b_dom"/>
</dbReference>
<dbReference type="InterPro" id="IPR020103">
    <property type="entry name" value="PsdUridine_synth_cat_dom_sf"/>
</dbReference>
<comment type="catalytic activity">
    <reaction evidence="4 5">
        <text>uridine(38/39/40) in tRNA = pseudouridine(38/39/40) in tRNA</text>
        <dbReference type="Rhea" id="RHEA:22376"/>
        <dbReference type="Rhea" id="RHEA-COMP:10085"/>
        <dbReference type="Rhea" id="RHEA-COMP:10087"/>
        <dbReference type="ChEBI" id="CHEBI:65314"/>
        <dbReference type="ChEBI" id="CHEBI:65315"/>
        <dbReference type="EC" id="5.4.99.12"/>
    </reaction>
</comment>
<feature type="binding site" evidence="4">
    <location>
        <position position="109"/>
    </location>
    <ligand>
        <name>substrate</name>
    </ligand>
</feature>
<evidence type="ECO:0000313" key="8">
    <source>
        <dbReference type="Proteomes" id="UP001303946"/>
    </source>
</evidence>
<dbReference type="InterPro" id="IPR020095">
    <property type="entry name" value="PsdUridine_synth_TruA_C"/>
</dbReference>
<evidence type="ECO:0000256" key="5">
    <source>
        <dbReference type="RuleBase" id="RU003792"/>
    </source>
</evidence>
<dbReference type="Gene3D" id="3.30.70.580">
    <property type="entry name" value="Pseudouridine synthase I, catalytic domain, N-terminal subdomain"/>
    <property type="match status" value="1"/>
</dbReference>
<dbReference type="Pfam" id="PF01416">
    <property type="entry name" value="PseudoU_synth_1"/>
    <property type="match status" value="2"/>
</dbReference>
<feature type="active site" description="Nucleophile" evidence="4">
    <location>
        <position position="51"/>
    </location>
</feature>
<dbReference type="HAMAP" id="MF_00171">
    <property type="entry name" value="TruA"/>
    <property type="match status" value="1"/>
</dbReference>
<dbReference type="PANTHER" id="PTHR11142">
    <property type="entry name" value="PSEUDOURIDYLATE SYNTHASE"/>
    <property type="match status" value="1"/>
</dbReference>
<dbReference type="RefSeq" id="WP_316703080.1">
    <property type="nucleotide sequence ID" value="NZ_CP136336.1"/>
</dbReference>
<dbReference type="SUPFAM" id="SSF55120">
    <property type="entry name" value="Pseudouridine synthase"/>
    <property type="match status" value="1"/>
</dbReference>
<evidence type="ECO:0000256" key="1">
    <source>
        <dbReference type="ARBA" id="ARBA00009375"/>
    </source>
</evidence>
<dbReference type="Gene3D" id="3.30.70.660">
    <property type="entry name" value="Pseudouridine synthase I, catalytic domain, C-terminal subdomain"/>
    <property type="match status" value="1"/>
</dbReference>
<evidence type="ECO:0000256" key="2">
    <source>
        <dbReference type="ARBA" id="ARBA00022694"/>
    </source>
</evidence>
<dbReference type="NCBIfam" id="TIGR00071">
    <property type="entry name" value="hisT_truA"/>
    <property type="match status" value="1"/>
</dbReference>
<accession>A0ABZ0CZ52</accession>
<dbReference type="EMBL" id="CP136336">
    <property type="protein sequence ID" value="WOB10178.1"/>
    <property type="molecule type" value="Genomic_DNA"/>
</dbReference>
<comment type="function">
    <text evidence="4">Formation of pseudouridine at positions 38, 39 and 40 in the anticodon stem and loop of transfer RNAs.</text>
</comment>
<protein>
    <recommendedName>
        <fullName evidence="4">tRNA pseudouridine synthase A</fullName>
        <ecNumber evidence="4">5.4.99.12</ecNumber>
    </recommendedName>
    <alternativeName>
        <fullName evidence="4">tRNA pseudouridine(38-40) synthase</fullName>
    </alternativeName>
    <alternativeName>
        <fullName evidence="4">tRNA pseudouridylate synthase I</fullName>
    </alternativeName>
    <alternativeName>
        <fullName evidence="4">tRNA-uridine isomerase I</fullName>
    </alternativeName>
</protein>
<dbReference type="Proteomes" id="UP001303946">
    <property type="component" value="Chromosome"/>
</dbReference>
<keyword evidence="2 4" id="KW-0819">tRNA processing</keyword>